<gene>
    <name evidence="1" type="ORF">Taro_003941</name>
</gene>
<dbReference type="AlphaFoldDB" id="A0A843TQB0"/>
<keyword evidence="2" id="KW-1185">Reference proteome</keyword>
<protein>
    <submittedName>
        <fullName evidence="1">Uncharacterized protein</fullName>
    </submittedName>
</protein>
<organism evidence="1 2">
    <name type="scientific">Colocasia esculenta</name>
    <name type="common">Wild taro</name>
    <name type="synonym">Arum esculentum</name>
    <dbReference type="NCBI Taxonomy" id="4460"/>
    <lineage>
        <taxon>Eukaryota</taxon>
        <taxon>Viridiplantae</taxon>
        <taxon>Streptophyta</taxon>
        <taxon>Embryophyta</taxon>
        <taxon>Tracheophyta</taxon>
        <taxon>Spermatophyta</taxon>
        <taxon>Magnoliopsida</taxon>
        <taxon>Liliopsida</taxon>
        <taxon>Araceae</taxon>
        <taxon>Aroideae</taxon>
        <taxon>Colocasieae</taxon>
        <taxon>Colocasia</taxon>
    </lineage>
</organism>
<accession>A0A843TQB0</accession>
<comment type="caution">
    <text evidence="1">The sequence shown here is derived from an EMBL/GenBank/DDBJ whole genome shotgun (WGS) entry which is preliminary data.</text>
</comment>
<proteinExistence type="predicted"/>
<name>A0A843TQB0_COLES</name>
<dbReference type="Proteomes" id="UP000652761">
    <property type="component" value="Unassembled WGS sequence"/>
</dbReference>
<dbReference type="EMBL" id="NMUH01000104">
    <property type="protein sequence ID" value="MQL71613.1"/>
    <property type="molecule type" value="Genomic_DNA"/>
</dbReference>
<evidence type="ECO:0000313" key="1">
    <source>
        <dbReference type="EMBL" id="MQL71613.1"/>
    </source>
</evidence>
<sequence length="102" mass="10689">MVAPVFRELLCLGGCVLRCCFRIVFDAAGSARVVWPNPSTLASTSVGVPAALAGKGLVILTEPCLRGPPPYSLQVGTRCRRSSLLDGPGGGLFAMHCQQCEL</sequence>
<reference evidence="1" key="1">
    <citation type="submission" date="2017-07" db="EMBL/GenBank/DDBJ databases">
        <title>Taro Niue Genome Assembly and Annotation.</title>
        <authorList>
            <person name="Atibalentja N."/>
            <person name="Keating K."/>
            <person name="Fields C.J."/>
        </authorList>
    </citation>
    <scope>NUCLEOTIDE SEQUENCE</scope>
    <source>
        <strain evidence="1">Niue_2</strain>
        <tissue evidence="1">Leaf</tissue>
    </source>
</reference>
<evidence type="ECO:0000313" key="2">
    <source>
        <dbReference type="Proteomes" id="UP000652761"/>
    </source>
</evidence>